<protein>
    <recommendedName>
        <fullName evidence="3">C2H2-type domain-containing protein</fullName>
    </recommendedName>
</protein>
<dbReference type="PROSITE" id="PS50157">
    <property type="entry name" value="ZINC_FINGER_C2H2_2"/>
    <property type="match status" value="2"/>
</dbReference>
<feature type="region of interest" description="Disordered" evidence="2">
    <location>
        <begin position="311"/>
        <end position="331"/>
    </location>
</feature>
<evidence type="ECO:0000259" key="3">
    <source>
        <dbReference type="PROSITE" id="PS50157"/>
    </source>
</evidence>
<feature type="domain" description="C2H2-type" evidence="3">
    <location>
        <begin position="306"/>
        <end position="333"/>
    </location>
</feature>
<keyword evidence="1" id="KW-0863">Zinc-finger</keyword>
<evidence type="ECO:0000256" key="2">
    <source>
        <dbReference type="SAM" id="MobiDB-lite"/>
    </source>
</evidence>
<keyword evidence="5" id="KW-1185">Reference proteome</keyword>
<dbReference type="Gene3D" id="3.30.160.60">
    <property type="entry name" value="Classic Zinc Finger"/>
    <property type="match status" value="1"/>
</dbReference>
<evidence type="ECO:0000313" key="5">
    <source>
        <dbReference type="Proteomes" id="UP000612746"/>
    </source>
</evidence>
<dbReference type="InterPro" id="IPR036236">
    <property type="entry name" value="Znf_C2H2_sf"/>
</dbReference>
<dbReference type="PROSITE" id="PS00028">
    <property type="entry name" value="ZINC_FINGER_C2H2_1"/>
    <property type="match status" value="1"/>
</dbReference>
<reference evidence="4" key="1">
    <citation type="submission" date="2020-12" db="EMBL/GenBank/DDBJ databases">
        <title>Metabolic potential, ecology and presence of endohyphal bacteria is reflected in genomic diversity of Mucoromycotina.</title>
        <authorList>
            <person name="Muszewska A."/>
            <person name="Okrasinska A."/>
            <person name="Steczkiewicz K."/>
            <person name="Drgas O."/>
            <person name="Orlowska M."/>
            <person name="Perlinska-Lenart U."/>
            <person name="Aleksandrzak-Piekarczyk T."/>
            <person name="Szatraj K."/>
            <person name="Zielenkiewicz U."/>
            <person name="Pilsyk S."/>
            <person name="Malc E."/>
            <person name="Mieczkowski P."/>
            <person name="Kruszewska J.S."/>
            <person name="Biernat P."/>
            <person name="Pawlowska J."/>
        </authorList>
    </citation>
    <scope>NUCLEOTIDE SEQUENCE</scope>
    <source>
        <strain evidence="4">WA0000051536</strain>
    </source>
</reference>
<dbReference type="AlphaFoldDB" id="A0A8H7QBI9"/>
<sequence length="394" mass="44167">MNSLFANYSFGAMMKQVFGSSAPQPSDQQTLYPRIINLPSNAMRPSTLDHSAYSEDMDNQCLDYTSITSPHIAITPAHHAGYLNFTSAHGYSDSEPVSTSRAYLNSFYPSENSFPDSYSSFSEASYTETPLDTAYNDHESFLHAAMQQQHHQVMSETVEANFCQQEALFDAEDDFIFSGIIGGKDDVPPPFNAYLIPPSDFKPEPQVKSSRSQLSAMLSATSGGTMANTSPMSECSSHLSASSPQFSDYTASTFSSPAQPYLSPATISTSLERAGYSLTRTGSSGKIRKPSPDLYHFVDQNGKRRYKCKDCPHTSTRPNNLREHQGRHDLNRPKPWQCRKCDRAFPRKNDCKRHFTKVHIKMNEEDDPVQYAYLQEQLRQSLEPLPQLRSRPQG</sequence>
<dbReference type="SMART" id="SM00355">
    <property type="entry name" value="ZnF_C2H2"/>
    <property type="match status" value="2"/>
</dbReference>
<evidence type="ECO:0000313" key="4">
    <source>
        <dbReference type="EMBL" id="KAG2188653.1"/>
    </source>
</evidence>
<accession>A0A8H7QBI9</accession>
<evidence type="ECO:0000256" key="1">
    <source>
        <dbReference type="PROSITE-ProRule" id="PRU00042"/>
    </source>
</evidence>
<name>A0A8H7QBI9_9FUNG</name>
<dbReference type="SUPFAM" id="SSF57667">
    <property type="entry name" value="beta-beta-alpha zinc fingers"/>
    <property type="match status" value="1"/>
</dbReference>
<feature type="domain" description="C2H2-type" evidence="3">
    <location>
        <begin position="336"/>
        <end position="364"/>
    </location>
</feature>
<organism evidence="4 5">
    <name type="scientific">Umbelopsis vinacea</name>
    <dbReference type="NCBI Taxonomy" id="44442"/>
    <lineage>
        <taxon>Eukaryota</taxon>
        <taxon>Fungi</taxon>
        <taxon>Fungi incertae sedis</taxon>
        <taxon>Mucoromycota</taxon>
        <taxon>Mucoromycotina</taxon>
        <taxon>Umbelopsidomycetes</taxon>
        <taxon>Umbelopsidales</taxon>
        <taxon>Umbelopsidaceae</taxon>
        <taxon>Umbelopsis</taxon>
    </lineage>
</organism>
<comment type="caution">
    <text evidence="4">The sequence shown here is derived from an EMBL/GenBank/DDBJ whole genome shotgun (WGS) entry which is preliminary data.</text>
</comment>
<gene>
    <name evidence="4" type="ORF">INT44_001408</name>
</gene>
<dbReference type="GO" id="GO:0008270">
    <property type="term" value="F:zinc ion binding"/>
    <property type="evidence" value="ECO:0007669"/>
    <property type="project" value="UniProtKB-KW"/>
</dbReference>
<dbReference type="EMBL" id="JAEPRA010000002">
    <property type="protein sequence ID" value="KAG2188653.1"/>
    <property type="molecule type" value="Genomic_DNA"/>
</dbReference>
<dbReference type="InterPro" id="IPR013087">
    <property type="entry name" value="Znf_C2H2_type"/>
</dbReference>
<dbReference type="Proteomes" id="UP000612746">
    <property type="component" value="Unassembled WGS sequence"/>
</dbReference>
<feature type="compositionally biased region" description="Polar residues" evidence="2">
    <location>
        <begin position="207"/>
        <end position="239"/>
    </location>
</feature>
<proteinExistence type="predicted"/>
<feature type="compositionally biased region" description="Basic and acidic residues" evidence="2">
    <location>
        <begin position="320"/>
        <end position="331"/>
    </location>
</feature>
<dbReference type="OrthoDB" id="8117402at2759"/>
<keyword evidence="1" id="KW-0862">Zinc</keyword>
<feature type="region of interest" description="Disordered" evidence="2">
    <location>
        <begin position="198"/>
        <end position="239"/>
    </location>
</feature>
<keyword evidence="1" id="KW-0479">Metal-binding</keyword>